<dbReference type="InterPro" id="IPR059000">
    <property type="entry name" value="ATPase_P-type_domA"/>
</dbReference>
<dbReference type="NCBIfam" id="TIGR01494">
    <property type="entry name" value="ATPase_P-type"/>
    <property type="match status" value="2"/>
</dbReference>
<dbReference type="AlphaFoldDB" id="A0A857LQR8"/>
<dbReference type="GO" id="GO:1990573">
    <property type="term" value="P:potassium ion import across plasma membrane"/>
    <property type="evidence" value="ECO:0007669"/>
    <property type="project" value="TreeGrafter"/>
</dbReference>
<dbReference type="InterPro" id="IPR044492">
    <property type="entry name" value="P_typ_ATPase_HD_dom"/>
</dbReference>
<dbReference type="Gene3D" id="1.20.1110.10">
    <property type="entry name" value="Calcium-transporting ATPase, transmembrane domain"/>
    <property type="match status" value="1"/>
</dbReference>
<organism evidence="12">
    <name type="scientific">Gordonia amarae</name>
    <dbReference type="NCBI Taxonomy" id="36821"/>
    <lineage>
        <taxon>Bacteria</taxon>
        <taxon>Bacillati</taxon>
        <taxon>Actinomycetota</taxon>
        <taxon>Actinomycetes</taxon>
        <taxon>Mycobacteriales</taxon>
        <taxon>Gordoniaceae</taxon>
        <taxon>Gordonia</taxon>
    </lineage>
</organism>
<dbReference type="SUPFAM" id="SSF56784">
    <property type="entry name" value="HAD-like"/>
    <property type="match status" value="1"/>
</dbReference>
<dbReference type="GO" id="GO:0005391">
    <property type="term" value="F:P-type sodium:potassium-exchanging transporter activity"/>
    <property type="evidence" value="ECO:0007669"/>
    <property type="project" value="TreeGrafter"/>
</dbReference>
<dbReference type="Pfam" id="PF13246">
    <property type="entry name" value="Cation_ATPase"/>
    <property type="match status" value="1"/>
</dbReference>
<dbReference type="InterPro" id="IPR001757">
    <property type="entry name" value="P_typ_ATPase"/>
</dbReference>
<dbReference type="InterPro" id="IPR004014">
    <property type="entry name" value="ATPase_P-typ_cation-transptr_N"/>
</dbReference>
<dbReference type="Pfam" id="PF00689">
    <property type="entry name" value="Cation_ATPase_C"/>
    <property type="match status" value="1"/>
</dbReference>
<evidence type="ECO:0000259" key="11">
    <source>
        <dbReference type="SMART" id="SM00831"/>
    </source>
</evidence>
<name>A0A857LQR8_9ACTN</name>
<dbReference type="Gene3D" id="3.40.50.1000">
    <property type="entry name" value="HAD superfamily/HAD-like"/>
    <property type="match status" value="1"/>
</dbReference>
<evidence type="ECO:0000256" key="9">
    <source>
        <dbReference type="ARBA" id="ARBA00023136"/>
    </source>
</evidence>
<keyword evidence="5" id="KW-0547">Nucleotide-binding</keyword>
<keyword evidence="7" id="KW-1278">Translocase</keyword>
<dbReference type="InterPro" id="IPR050510">
    <property type="entry name" value="Cation_transp_ATPase_P-type"/>
</dbReference>
<keyword evidence="6" id="KW-0067">ATP-binding</keyword>
<keyword evidence="3" id="KW-1003">Cell membrane</keyword>
<dbReference type="SUPFAM" id="SSF81660">
    <property type="entry name" value="Metal cation-transporting ATPase, ATP-binding domain N"/>
    <property type="match status" value="1"/>
</dbReference>
<dbReference type="GO" id="GO:0005524">
    <property type="term" value="F:ATP binding"/>
    <property type="evidence" value="ECO:0007669"/>
    <property type="project" value="UniProtKB-KW"/>
</dbReference>
<evidence type="ECO:0000313" key="12">
    <source>
        <dbReference type="EMBL" id="QHN40629.1"/>
    </source>
</evidence>
<dbReference type="PRINTS" id="PR00121">
    <property type="entry name" value="NAKATPASE"/>
</dbReference>
<dbReference type="SUPFAM" id="SSF81653">
    <property type="entry name" value="Calcium ATPase, transduction domain A"/>
    <property type="match status" value="1"/>
</dbReference>
<dbReference type="SFLD" id="SFLDG00002">
    <property type="entry name" value="C1.7:_P-type_atpase_like"/>
    <property type="match status" value="1"/>
</dbReference>
<dbReference type="InterPro" id="IPR018303">
    <property type="entry name" value="ATPase_P-typ_P_site"/>
</dbReference>
<dbReference type="InterPro" id="IPR023214">
    <property type="entry name" value="HAD_sf"/>
</dbReference>
<dbReference type="GO" id="GO:1902600">
    <property type="term" value="P:proton transmembrane transport"/>
    <property type="evidence" value="ECO:0007669"/>
    <property type="project" value="TreeGrafter"/>
</dbReference>
<evidence type="ECO:0000256" key="6">
    <source>
        <dbReference type="ARBA" id="ARBA00022840"/>
    </source>
</evidence>
<proteinExistence type="inferred from homology"/>
<dbReference type="InterPro" id="IPR023299">
    <property type="entry name" value="ATPase_P-typ_cyto_dom_N"/>
</dbReference>
<dbReference type="InterPro" id="IPR036412">
    <property type="entry name" value="HAD-like_sf"/>
</dbReference>
<dbReference type="PRINTS" id="PR00119">
    <property type="entry name" value="CATATPASE"/>
</dbReference>
<dbReference type="Pfam" id="PF00122">
    <property type="entry name" value="E1-E2_ATPase"/>
    <property type="match status" value="1"/>
</dbReference>
<dbReference type="Gene3D" id="2.70.150.10">
    <property type="entry name" value="Calcium-transporting ATPase, cytoplasmic transduction domain A"/>
    <property type="match status" value="1"/>
</dbReference>
<evidence type="ECO:0000256" key="1">
    <source>
        <dbReference type="ARBA" id="ARBA00004651"/>
    </source>
</evidence>
<evidence type="ECO:0000256" key="4">
    <source>
        <dbReference type="ARBA" id="ARBA00022692"/>
    </source>
</evidence>
<dbReference type="GO" id="GO:0030007">
    <property type="term" value="P:intracellular potassium ion homeostasis"/>
    <property type="evidence" value="ECO:0007669"/>
    <property type="project" value="TreeGrafter"/>
</dbReference>
<evidence type="ECO:0000256" key="5">
    <source>
        <dbReference type="ARBA" id="ARBA00022741"/>
    </source>
</evidence>
<feature type="domain" description="Cation-transporting P-type ATPase N-terminal" evidence="11">
    <location>
        <begin position="46"/>
        <end position="119"/>
    </location>
</feature>
<dbReference type="SMART" id="SM00831">
    <property type="entry name" value="Cation_ATPase_N"/>
    <property type="match status" value="1"/>
</dbReference>
<dbReference type="GO" id="GO:0006883">
    <property type="term" value="P:intracellular sodium ion homeostasis"/>
    <property type="evidence" value="ECO:0007669"/>
    <property type="project" value="TreeGrafter"/>
</dbReference>
<dbReference type="GO" id="GO:0016887">
    <property type="term" value="F:ATP hydrolysis activity"/>
    <property type="evidence" value="ECO:0007669"/>
    <property type="project" value="InterPro"/>
</dbReference>
<dbReference type="GO" id="GO:0005886">
    <property type="term" value="C:plasma membrane"/>
    <property type="evidence" value="ECO:0007669"/>
    <property type="project" value="UniProtKB-SubCell"/>
</dbReference>
<comment type="catalytic activity">
    <reaction evidence="10">
        <text>ATP + H2O = ADP + phosphate + H(+)</text>
        <dbReference type="Rhea" id="RHEA:13065"/>
        <dbReference type="ChEBI" id="CHEBI:15377"/>
        <dbReference type="ChEBI" id="CHEBI:15378"/>
        <dbReference type="ChEBI" id="CHEBI:30616"/>
        <dbReference type="ChEBI" id="CHEBI:43474"/>
        <dbReference type="ChEBI" id="CHEBI:456216"/>
    </reaction>
</comment>
<evidence type="ECO:0000256" key="3">
    <source>
        <dbReference type="ARBA" id="ARBA00022475"/>
    </source>
</evidence>
<keyword evidence="9" id="KW-0472">Membrane</keyword>
<sequence>MLLAGSLLGCPDRFIRWDRLSPHRLRCVETTGETADAHVRARQATPAYQLDIDAVLSACDTSAGGLTSAEADRRLAECGPNGIVAQHKRSPVREYLGQFADPMIILLLVSGAVSAYLGEPGTAIVLVLLVLFNTAIGFAQEFRAEKSLEALENLLEPTCEVIRDGSQLSVDSSRVVPGDVVVLDEGGAVPADVRLIWAEAFSTNDFALTGESVPATKFLHPISGTVPVAKRHNLAYAGTTVATGQARGVVIATAGDTEIGRIAALSQSVPDTRSPLQREIGHLARTLTSAILVIAVILLIVAMAADMAFKEAMLFAVGVAGALIPQGLPAEVNTALAQAASTLAKAKALVKRLSAVETLGATAVICTDKTGTLTKNEMTVIEYRALGEPGTVSGTGYAPEGELLIDGSAVTADRSRAWRDWFLAMALPNSAGLHRPDSQHPDWYVTGDPTEGALLTLVAKAGLDRDRMLSEYRYIRELPFDSARKLMTAIREHDGRTVAYTKGAPESVLAACTHIRDADGVRPLTDDDRAEFSSHIAGLAGRALRNLALAVRELDDDTRVRVHSDGPAADHAVMAAVERHMTLLGTVSMIDPVRDQVPDAMAAARGAHINVNILTGDAATTASAIATRAGLGEPAELTTISADDFDAMSDDEIVRHALSGSTVFARVAPEDKMRIVDLVKKSGNVVAVTGDGVNDAPALKHADIGVAMGRSGTDVAKQSAEMILLDDSFATLVRAVSLGRTVYANITKGVLSCLTSNAAELVVNLVSLVLSIVAGVPLAINVLQILAIDILGELFPIAAIGTDRQEGELMRRAPRDPRSHILNARAVADLAWCGLVVGAITMGNYLLFYGRHGVNPFAGDVPDDVVWQATTVTYVSILLCQLVNIIQRRSIHGFFTRYQFHNAQFWWAMGAGIAIMLVIVYVPVVADFFQCGPLDAVDWLFVLGGAVIFLAVREAQRIVFPAVRSQPVDRSPIRRSRHESANWGSYERFSVGLTYSPQAPDLCWPREGT</sequence>
<dbReference type="InterPro" id="IPR006068">
    <property type="entry name" value="ATPase_P-typ_cation-transptr_C"/>
</dbReference>
<comment type="subcellular location">
    <subcellularLocation>
        <location evidence="1">Cell membrane</location>
        <topology evidence="1">Multi-pass membrane protein</topology>
    </subcellularLocation>
</comment>
<evidence type="ECO:0000256" key="10">
    <source>
        <dbReference type="ARBA" id="ARBA00049360"/>
    </source>
</evidence>
<dbReference type="InterPro" id="IPR023298">
    <property type="entry name" value="ATPase_P-typ_TM_dom_sf"/>
</dbReference>
<keyword evidence="4" id="KW-0812">Transmembrane</keyword>
<dbReference type="EMBL" id="CP045810">
    <property type="protein sequence ID" value="QHN40629.1"/>
    <property type="molecule type" value="Genomic_DNA"/>
</dbReference>
<evidence type="ECO:0000256" key="2">
    <source>
        <dbReference type="ARBA" id="ARBA00005675"/>
    </source>
</evidence>
<dbReference type="Pfam" id="PF00690">
    <property type="entry name" value="Cation_ATPase_N"/>
    <property type="match status" value="1"/>
</dbReference>
<evidence type="ECO:0000256" key="8">
    <source>
        <dbReference type="ARBA" id="ARBA00022989"/>
    </source>
</evidence>
<dbReference type="GO" id="GO:0036376">
    <property type="term" value="P:sodium ion export across plasma membrane"/>
    <property type="evidence" value="ECO:0007669"/>
    <property type="project" value="TreeGrafter"/>
</dbReference>
<dbReference type="PANTHER" id="PTHR43294:SF21">
    <property type="entry name" value="CATION TRANSPORTING ATPASE"/>
    <property type="match status" value="1"/>
</dbReference>
<dbReference type="SFLD" id="SFLDF00027">
    <property type="entry name" value="p-type_atpase"/>
    <property type="match status" value="1"/>
</dbReference>
<gene>
    <name evidence="12" type="ORF">GII30_17085</name>
</gene>
<protein>
    <submittedName>
        <fullName evidence="12">HAD-IC family P-type ATPase</fullName>
    </submittedName>
</protein>
<dbReference type="InterPro" id="IPR008250">
    <property type="entry name" value="ATPase_P-typ_transduc_dom_A_sf"/>
</dbReference>
<keyword evidence="8" id="KW-1133">Transmembrane helix</keyword>
<evidence type="ECO:0000256" key="7">
    <source>
        <dbReference type="ARBA" id="ARBA00022967"/>
    </source>
</evidence>
<dbReference type="Gene3D" id="3.40.1110.10">
    <property type="entry name" value="Calcium-transporting ATPase, cytoplasmic domain N"/>
    <property type="match status" value="1"/>
</dbReference>
<accession>A0A857LQR8</accession>
<comment type="similarity">
    <text evidence="2">Belongs to the cation transport ATPase (P-type) (TC 3.A.3) family. Type IIA subfamily.</text>
</comment>
<reference evidence="12" key="1">
    <citation type="journal article" date="2021" name="Nat. Microbiol.">
        <title>Cocultivation of an ultrasmall environmental parasitic bacterium with lytic ability against bacteria associated with wastewater foams.</title>
        <authorList>
            <person name="Batinovic S."/>
            <person name="Rose J.J.A."/>
            <person name="Ratcliffe J."/>
            <person name="Seviour R.J."/>
            <person name="Petrovski S."/>
        </authorList>
    </citation>
    <scope>NUCLEOTIDE SEQUENCE</scope>
    <source>
        <strain evidence="12">CON44</strain>
    </source>
</reference>
<dbReference type="SFLD" id="SFLDS00003">
    <property type="entry name" value="Haloacid_Dehalogenase"/>
    <property type="match status" value="1"/>
</dbReference>
<dbReference type="PROSITE" id="PS00154">
    <property type="entry name" value="ATPASE_E1_E2"/>
    <property type="match status" value="1"/>
</dbReference>
<dbReference type="PANTHER" id="PTHR43294">
    <property type="entry name" value="SODIUM/POTASSIUM-TRANSPORTING ATPASE SUBUNIT ALPHA"/>
    <property type="match status" value="1"/>
</dbReference>
<dbReference type="SUPFAM" id="SSF81665">
    <property type="entry name" value="Calcium ATPase, transmembrane domain M"/>
    <property type="match status" value="1"/>
</dbReference>